<dbReference type="InterPro" id="IPR036985">
    <property type="entry name" value="Transglutaminase-like_sf"/>
</dbReference>
<dbReference type="SMART" id="SM01032">
    <property type="entry name" value="BHD_3"/>
    <property type="match status" value="1"/>
</dbReference>
<evidence type="ECO:0000256" key="6">
    <source>
        <dbReference type="SAM" id="MobiDB-lite"/>
    </source>
</evidence>
<dbReference type="GO" id="GO:0000111">
    <property type="term" value="C:nucleotide-excision repair factor 2 complex"/>
    <property type="evidence" value="ECO:0007669"/>
    <property type="project" value="TreeGrafter"/>
</dbReference>
<dbReference type="FunFam" id="3.30.70.2460:FF:000001">
    <property type="entry name" value="DNA repair protein Rad4 family"/>
    <property type="match status" value="1"/>
</dbReference>
<sequence length="1001" mass="111786">MAEYEISPMDDNSDDDFEWEEVDVPNHAPQLPAGQELELQIEDPPARENIEITLLTRPKKDDAKKKSSAISHADRLVRTECHKLHTICLLANARIRNQWLNDELLHARLLSLTPLSIQNGFAMIHKSRIPDPNKRGRLFESAITRLVDWWTGTFFSVLPSGHIRSKTFDEVQKELSMLTPDQVLDLEDIDDDLEVVRSEKSLMKHALMQQGSRDTSAQLFTALCRALDIPARLVVSLQSVPWQAGVGKPKPKTVKKKAGKEVGKGKGKEKAAEEDPEEAEEEDMEEVEIPTKVDLKGKGKANDASGSLQGNEQKLDRTSAADHKGKGKEKAQPVIKLRKAKGKSYASGSSSNPVSHLKRSNPLTIPPVFWTEVFSRADLRWLPVDPIRGIVNKRKIFDPLPSTSAGPASATGRQENRMLYVISLEEDGYGRDVTPRYARDYTAKVAKVQGVGSGAGGRRKEWWERVVRIITRPYRLERDDLEDDELHNHQLTEGMPTTIAGFKDHPLYVLARHLRREEVIDPPTELGKFRGEPVYPRSSVISLKTAENWMRQGRKVREGCQPMKMVKQRAATVNKRREIELALERAREDGSGGAGEEEMLQGMYARSQTELYQPEPIIDVGVISSPLSAYHLTKVVQGKIPKNDFGNIDLYVPTMLPKGGAHIPFKGVAKIARKLGFDYAEAVTGFEFRKQRANPVIEGIVVASENEAVLLEAYWEAEQNAEEKARIKRQEQVLKRWTRLIHGLRIRQRLQKQYATDPEREQPELHWVDKQAPEVGEEPGGFLTTADDVVKPFQLPKYHHTAPTSSFEPPLADRGDQMLQDSTTATIDSVMAVDDQGPSSVDHSALDIDVIISDIQPQRRNGAPITMRELAEGDARKQEVTNNSPVKFVSDTATADTAESSRSNSALKSSLATASKKKGDTNTASASRSTLRKTAKKRARADSLSDDDSKQTSPQKRGRKSATSTPIPTPSRVLRPRGPKSAAKVQQEMEMEMAYREAIAE</sequence>
<feature type="domain" description="Rad4 beta-hairpin" evidence="9">
    <location>
        <begin position="640"/>
        <end position="714"/>
    </location>
</feature>
<feature type="compositionally biased region" description="Basic and acidic residues" evidence="6">
    <location>
        <begin position="313"/>
        <end position="331"/>
    </location>
</feature>
<keyword evidence="3" id="KW-0227">DNA damage</keyword>
<dbReference type="GO" id="GO:0003684">
    <property type="term" value="F:damaged DNA binding"/>
    <property type="evidence" value="ECO:0007669"/>
    <property type="project" value="InterPro"/>
</dbReference>
<comment type="similarity">
    <text evidence="2">Belongs to the XPC family.</text>
</comment>
<feature type="region of interest" description="Disordered" evidence="6">
    <location>
        <begin position="872"/>
        <end position="989"/>
    </location>
</feature>
<feature type="compositionally biased region" description="Basic and acidic residues" evidence="6">
    <location>
        <begin position="940"/>
        <end position="950"/>
    </location>
</feature>
<dbReference type="KEGG" id="sla:SERLADRAFT_439458"/>
<evidence type="ECO:0000256" key="2">
    <source>
        <dbReference type="ARBA" id="ARBA00009525"/>
    </source>
</evidence>
<gene>
    <name evidence="10" type="ORF">SERLADRAFT_439458</name>
</gene>
<dbReference type="InterPro" id="IPR004583">
    <property type="entry name" value="DNA_repair_Rad4"/>
</dbReference>
<feature type="compositionally biased region" description="Basic and acidic residues" evidence="6">
    <location>
        <begin position="289"/>
        <end position="301"/>
    </location>
</feature>
<evidence type="ECO:0000259" key="7">
    <source>
        <dbReference type="SMART" id="SM01030"/>
    </source>
</evidence>
<comment type="subcellular location">
    <subcellularLocation>
        <location evidence="1">Nucleus</location>
    </subcellularLocation>
</comment>
<dbReference type="OrthoDB" id="300780at2759"/>
<feature type="compositionally biased region" description="Basic residues" evidence="6">
    <location>
        <begin position="249"/>
        <end position="258"/>
    </location>
</feature>
<dbReference type="InterPro" id="IPR042488">
    <property type="entry name" value="Rad4_BHD3_sf"/>
</dbReference>
<dbReference type="Pfam" id="PF10405">
    <property type="entry name" value="BHD_3"/>
    <property type="match status" value="1"/>
</dbReference>
<feature type="compositionally biased region" description="Acidic residues" evidence="6">
    <location>
        <begin position="274"/>
        <end position="288"/>
    </location>
</feature>
<dbReference type="SMART" id="SM01030">
    <property type="entry name" value="BHD_1"/>
    <property type="match status" value="1"/>
</dbReference>
<dbReference type="SMART" id="SM01031">
    <property type="entry name" value="BHD_2"/>
    <property type="match status" value="1"/>
</dbReference>
<dbReference type="GO" id="GO:0005737">
    <property type="term" value="C:cytoplasm"/>
    <property type="evidence" value="ECO:0007669"/>
    <property type="project" value="TreeGrafter"/>
</dbReference>
<dbReference type="SUPFAM" id="SSF54001">
    <property type="entry name" value="Cysteine proteinases"/>
    <property type="match status" value="1"/>
</dbReference>
<evidence type="ECO:0000256" key="3">
    <source>
        <dbReference type="ARBA" id="ARBA00022763"/>
    </source>
</evidence>
<dbReference type="GO" id="GO:0006289">
    <property type="term" value="P:nucleotide-excision repair"/>
    <property type="evidence" value="ECO:0007669"/>
    <property type="project" value="InterPro"/>
</dbReference>
<dbReference type="InterPro" id="IPR018325">
    <property type="entry name" value="Rad4/PNGase_transGLS-fold"/>
</dbReference>
<keyword evidence="4" id="KW-0234">DNA repair</keyword>
<dbReference type="HOGENOM" id="CLU_003639_2_0_1"/>
<evidence type="ECO:0000256" key="4">
    <source>
        <dbReference type="ARBA" id="ARBA00023204"/>
    </source>
</evidence>
<dbReference type="InterPro" id="IPR018327">
    <property type="entry name" value="BHD_2"/>
</dbReference>
<proteinExistence type="inferred from homology"/>
<feature type="domain" description="Rad4 beta-hairpin" evidence="7">
    <location>
        <begin position="491"/>
        <end position="541"/>
    </location>
</feature>
<dbReference type="GO" id="GO:0071942">
    <property type="term" value="C:XPC complex"/>
    <property type="evidence" value="ECO:0007669"/>
    <property type="project" value="TreeGrafter"/>
</dbReference>
<dbReference type="Gene3D" id="3.30.70.2460">
    <property type="entry name" value="Rad4, beta-hairpin domain BHD3"/>
    <property type="match status" value="1"/>
</dbReference>
<dbReference type="GO" id="GO:0006298">
    <property type="term" value="P:mismatch repair"/>
    <property type="evidence" value="ECO:0007669"/>
    <property type="project" value="TreeGrafter"/>
</dbReference>
<dbReference type="Pfam" id="PF10404">
    <property type="entry name" value="BHD_2"/>
    <property type="match status" value="1"/>
</dbReference>
<evidence type="ECO:0000256" key="1">
    <source>
        <dbReference type="ARBA" id="ARBA00004123"/>
    </source>
</evidence>
<dbReference type="InterPro" id="IPR038765">
    <property type="entry name" value="Papain-like_cys_pep_sf"/>
</dbReference>
<feature type="compositionally biased region" description="Low complexity" evidence="6">
    <location>
        <begin position="900"/>
        <end position="914"/>
    </location>
</feature>
<organism>
    <name type="scientific">Serpula lacrymans var. lacrymans (strain S7.9)</name>
    <name type="common">Dry rot fungus</name>
    <dbReference type="NCBI Taxonomy" id="578457"/>
    <lineage>
        <taxon>Eukaryota</taxon>
        <taxon>Fungi</taxon>
        <taxon>Dikarya</taxon>
        <taxon>Basidiomycota</taxon>
        <taxon>Agaricomycotina</taxon>
        <taxon>Agaricomycetes</taxon>
        <taxon>Agaricomycetidae</taxon>
        <taxon>Boletales</taxon>
        <taxon>Coniophorineae</taxon>
        <taxon>Serpulaceae</taxon>
        <taxon>Serpula</taxon>
    </lineage>
</organism>
<keyword evidence="5" id="KW-0539">Nucleus</keyword>
<dbReference type="InterPro" id="IPR018328">
    <property type="entry name" value="Rad4_beta-hairpin_dom3"/>
</dbReference>
<protein>
    <recommendedName>
        <fullName evidence="11">Rad4-domain-containing protein</fullName>
    </recommendedName>
</protein>
<evidence type="ECO:0000259" key="9">
    <source>
        <dbReference type="SMART" id="SM01032"/>
    </source>
</evidence>
<dbReference type="Pfam" id="PF03835">
    <property type="entry name" value="Rad4"/>
    <property type="match status" value="1"/>
</dbReference>
<evidence type="ECO:0008006" key="11">
    <source>
        <dbReference type="Google" id="ProtNLM"/>
    </source>
</evidence>
<dbReference type="PANTHER" id="PTHR12135:SF0">
    <property type="entry name" value="DNA REPAIR PROTEIN COMPLEMENTING XP-C CELLS"/>
    <property type="match status" value="1"/>
</dbReference>
<feature type="compositionally biased region" description="Polar residues" evidence="6">
    <location>
        <begin position="951"/>
        <end position="966"/>
    </location>
</feature>
<dbReference type="PANTHER" id="PTHR12135">
    <property type="entry name" value="DNA REPAIR PROTEIN XP-C / RAD4"/>
    <property type="match status" value="1"/>
</dbReference>
<dbReference type="GeneID" id="18815194"/>
<dbReference type="RefSeq" id="XP_007319917.1">
    <property type="nucleotide sequence ID" value="XM_007319855.1"/>
</dbReference>
<name>F8P0E2_SERL9</name>
<dbReference type="Proteomes" id="UP000008064">
    <property type="component" value="Unassembled WGS sequence"/>
</dbReference>
<accession>F8P0E2</accession>
<feature type="region of interest" description="Disordered" evidence="6">
    <location>
        <begin position="244"/>
        <end position="359"/>
    </location>
</feature>
<dbReference type="EMBL" id="GL945435">
    <property type="protein sequence ID" value="EGO24155.1"/>
    <property type="molecule type" value="Genomic_DNA"/>
</dbReference>
<reference evidence="10" key="1">
    <citation type="submission" date="2011-04" db="EMBL/GenBank/DDBJ databases">
        <title>Evolution of plant cell wall degrading machinery underlies the functional diversity of forest fungi.</title>
        <authorList>
            <consortium name="US DOE Joint Genome Institute (JGI-PGF)"/>
            <person name="Eastwood D.C."/>
            <person name="Floudas D."/>
            <person name="Binder M."/>
            <person name="Majcherczyk A."/>
            <person name="Schneider P."/>
            <person name="Aerts A."/>
            <person name="Asiegbu F.O."/>
            <person name="Baker S.E."/>
            <person name="Barry K."/>
            <person name="Bendiksby M."/>
            <person name="Blumentritt M."/>
            <person name="Coutinho P.M."/>
            <person name="Cullen D."/>
            <person name="Cullen D."/>
            <person name="Gathman A."/>
            <person name="Goodell B."/>
            <person name="Henrissat B."/>
            <person name="Ihrmark K."/>
            <person name="Kauserud H."/>
            <person name="Kohler A."/>
            <person name="LaButti K."/>
            <person name="Lapidus A."/>
            <person name="Lavin J.L."/>
            <person name="Lee Y.-H."/>
            <person name="Lindquist E."/>
            <person name="Lilly W."/>
            <person name="Lucas S."/>
            <person name="Morin E."/>
            <person name="Murat C."/>
            <person name="Oguiza J.A."/>
            <person name="Park J."/>
            <person name="Pisabarro A.G."/>
            <person name="Riley R."/>
            <person name="Rosling A."/>
            <person name="Salamov A."/>
            <person name="Schmidt O."/>
            <person name="Schmutz J."/>
            <person name="Skrede I."/>
            <person name="Stenlid J."/>
            <person name="Wiebenga A."/>
            <person name="Xie X."/>
            <person name="Kues U."/>
            <person name="Hibbett D.S."/>
            <person name="Hoffmeister D."/>
            <person name="Hogberg N."/>
            <person name="Martin F."/>
            <person name="Grigoriev I.V."/>
            <person name="Watkinson S.C."/>
        </authorList>
    </citation>
    <scope>NUCLEOTIDE SEQUENCE</scope>
    <source>
        <strain evidence="10">S7.9</strain>
    </source>
</reference>
<dbReference type="Gene3D" id="3.90.260.10">
    <property type="entry name" value="Transglutaminase-like"/>
    <property type="match status" value="1"/>
</dbReference>
<evidence type="ECO:0000256" key="5">
    <source>
        <dbReference type="ARBA" id="ARBA00023242"/>
    </source>
</evidence>
<feature type="domain" description="Rad4 beta-hairpin" evidence="8">
    <location>
        <begin position="543"/>
        <end position="615"/>
    </location>
</feature>
<dbReference type="Gene3D" id="2.20.20.110">
    <property type="entry name" value="Rad4, beta-hairpin domain BHD1"/>
    <property type="match status" value="1"/>
</dbReference>
<dbReference type="GO" id="GO:0003697">
    <property type="term" value="F:single-stranded DNA binding"/>
    <property type="evidence" value="ECO:0007669"/>
    <property type="project" value="TreeGrafter"/>
</dbReference>
<evidence type="ECO:0000259" key="8">
    <source>
        <dbReference type="SMART" id="SM01031"/>
    </source>
</evidence>
<evidence type="ECO:0000313" key="10">
    <source>
        <dbReference type="EMBL" id="EGO24155.1"/>
    </source>
</evidence>
<feature type="compositionally biased region" description="Basic and acidic residues" evidence="6">
    <location>
        <begin position="259"/>
        <end position="273"/>
    </location>
</feature>
<dbReference type="AlphaFoldDB" id="F8P0E2"/>
<feature type="compositionally biased region" description="Basic residues" evidence="6">
    <location>
        <begin position="930"/>
        <end position="939"/>
    </location>
</feature>
<feature type="compositionally biased region" description="Polar residues" evidence="6">
    <location>
        <begin position="880"/>
        <end position="898"/>
    </location>
</feature>
<dbReference type="Gene3D" id="3.30.60.290">
    <property type="entry name" value="Rad4, beta-hairpin domain BHD2"/>
    <property type="match status" value="1"/>
</dbReference>
<dbReference type="Pfam" id="PF10403">
    <property type="entry name" value="BHD_1"/>
    <property type="match status" value="1"/>
</dbReference>
<dbReference type="InterPro" id="IPR018326">
    <property type="entry name" value="Rad4_beta-hairpin_dom1"/>
</dbReference>